<dbReference type="InterPro" id="IPR009100">
    <property type="entry name" value="AcylCoA_DH/oxidase_NM_dom_sf"/>
</dbReference>
<dbReference type="OrthoDB" id="2431337at2"/>
<comment type="similarity">
    <text evidence="2 6">Belongs to the acyl-CoA dehydrogenase family.</text>
</comment>
<evidence type="ECO:0000259" key="7">
    <source>
        <dbReference type="Pfam" id="PF00441"/>
    </source>
</evidence>
<dbReference type="SUPFAM" id="SSF56645">
    <property type="entry name" value="Acyl-CoA dehydrogenase NM domain-like"/>
    <property type="match status" value="2"/>
</dbReference>
<dbReference type="SUPFAM" id="SSF47203">
    <property type="entry name" value="Acyl-CoA dehydrogenase C-terminal domain-like"/>
    <property type="match status" value="2"/>
</dbReference>
<protein>
    <submittedName>
        <fullName evidence="10">Acyl-CoA dehydrogenase</fullName>
    </submittedName>
</protein>
<dbReference type="PANTHER" id="PTHR43292:SF4">
    <property type="entry name" value="ACYL-COA DEHYDROGENASE FADE34"/>
    <property type="match status" value="1"/>
</dbReference>
<keyword evidence="3 6" id="KW-0285">Flavoprotein</keyword>
<dbReference type="InterPro" id="IPR036250">
    <property type="entry name" value="AcylCo_DH-like_C"/>
</dbReference>
<dbReference type="Proteomes" id="UP000186883">
    <property type="component" value="Unassembled WGS sequence"/>
</dbReference>
<keyword evidence="4 6" id="KW-0274">FAD</keyword>
<feature type="domain" description="Acyl-CoA dehydrogenase/oxidase N-terminal" evidence="9">
    <location>
        <begin position="6"/>
        <end position="108"/>
    </location>
</feature>
<dbReference type="RefSeq" id="WP_061987365.1">
    <property type="nucleotide sequence ID" value="NZ_FOPQ01000009.1"/>
</dbReference>
<evidence type="ECO:0000256" key="1">
    <source>
        <dbReference type="ARBA" id="ARBA00001974"/>
    </source>
</evidence>
<dbReference type="Gene3D" id="1.20.140.10">
    <property type="entry name" value="Butyryl-CoA Dehydrogenase, subunit A, domain 3"/>
    <property type="match status" value="2"/>
</dbReference>
<accession>A0A154MJD8</accession>
<reference evidence="11 13" key="2">
    <citation type="submission" date="2016-11" db="EMBL/GenBank/DDBJ databases">
        <title>Genome sequencing of Amycolatopsis regifaucium.</title>
        <authorList>
            <person name="Mayilraj S."/>
            <person name="Kaur N."/>
        </authorList>
    </citation>
    <scope>NUCLEOTIDE SEQUENCE [LARGE SCALE GENOMIC DNA]</scope>
    <source>
        <strain evidence="11 13">GY080</strain>
    </source>
</reference>
<dbReference type="InterPro" id="IPR006091">
    <property type="entry name" value="Acyl-CoA_Oxase/DH_mid-dom"/>
</dbReference>
<evidence type="ECO:0000256" key="5">
    <source>
        <dbReference type="ARBA" id="ARBA00023002"/>
    </source>
</evidence>
<dbReference type="InterPro" id="IPR052161">
    <property type="entry name" value="Mycobact_Acyl-CoA_DH"/>
</dbReference>
<evidence type="ECO:0000313" key="11">
    <source>
        <dbReference type="EMBL" id="OKA10933.1"/>
    </source>
</evidence>
<dbReference type="InterPro" id="IPR013786">
    <property type="entry name" value="AcylCoA_DH/ox_N"/>
</dbReference>
<evidence type="ECO:0000256" key="3">
    <source>
        <dbReference type="ARBA" id="ARBA00022630"/>
    </source>
</evidence>
<feature type="domain" description="Acyl-CoA dehydrogenase/oxidase C-terminal" evidence="7">
    <location>
        <begin position="550"/>
        <end position="686"/>
    </location>
</feature>
<comment type="cofactor">
    <cofactor evidence="1 6">
        <name>FAD</name>
        <dbReference type="ChEBI" id="CHEBI:57692"/>
    </cofactor>
</comment>
<evidence type="ECO:0000256" key="2">
    <source>
        <dbReference type="ARBA" id="ARBA00009347"/>
    </source>
</evidence>
<dbReference type="Gene3D" id="2.40.110.10">
    <property type="entry name" value="Butyryl-CoA Dehydrogenase, subunit A, domain 2"/>
    <property type="match status" value="1"/>
</dbReference>
<evidence type="ECO:0000259" key="9">
    <source>
        <dbReference type="Pfam" id="PF02771"/>
    </source>
</evidence>
<dbReference type="GO" id="GO:0016627">
    <property type="term" value="F:oxidoreductase activity, acting on the CH-CH group of donors"/>
    <property type="evidence" value="ECO:0007669"/>
    <property type="project" value="InterPro"/>
</dbReference>
<gene>
    <name evidence="11" type="ORF">ATP06_0201935</name>
    <name evidence="10" type="ORF">AVL48_32270</name>
</gene>
<dbReference type="Pfam" id="PF02771">
    <property type="entry name" value="Acyl-CoA_dh_N"/>
    <property type="match status" value="1"/>
</dbReference>
<dbReference type="FunFam" id="2.40.110.10:FF:000011">
    <property type="entry name" value="Acyl-CoA dehydrogenase FadE34"/>
    <property type="match status" value="1"/>
</dbReference>
<proteinExistence type="inferred from homology"/>
<sequence length="691" mass="72084">MSIALTEEQAALAASIRAWAASARPVDAVRSGRIAEPPPGLAELGLFGVAIPEDAGGAGGTLADLAAGLAEAAEALVPGPVLGTALGAAVLATVPEAAKEILPGLAEGTAQLAVVLGPGFLVSDSVVGGESGPALDVHPSAWLLIVAGDLSVLIPPGTSGVDIEQCDPFDVSRPVGRVRCAEVRPEAIFESLPVDDYAATLGAAEAAGVARWCLRTAVEYAKVREQFGRPIGSFQAIKHLCAEMLCRAEAADALAWDAARAAENPAQHPLAAATAAAYALDAAVANAKDCIQVLGGIGFTWEHDAHFYLRRAVALRQWLGGSARWRRRAAELALGGDRRTLGVDVGDDAGLRDLVGEIAALPEPERRVALADSGLLAPHWPSPYGRGATAAEQLRIDAALADAGVRRPDLVIGAWAVPTLLEHGSPEQRERFAAPTLRGEITWCQLFSEPEAGSDLASLRTTASRVDGGWRLTGQKVWTSLAREADWAICLARTDPAAPKHQGITYFLVDMTADGISTRPLREITGDAVFNEVFLDDVFVPDEQVVGEVGGGWRLARTTLANERIALGSGSAVGEGVEKLLATFDGDADLDRLGGLIAEGSACSVLDLRATLRRLDGQGPGAESSVRKLLGVRHRQAVAEFALEDLGEDALVAGDPAQHEFLLTRCLSIAGGTTQVLLSLTAERLLGLPRS</sequence>
<evidence type="ECO:0000259" key="8">
    <source>
        <dbReference type="Pfam" id="PF02770"/>
    </source>
</evidence>
<evidence type="ECO:0000313" key="10">
    <source>
        <dbReference type="EMBL" id="KZB84471.1"/>
    </source>
</evidence>
<keyword evidence="13" id="KW-1185">Reference proteome</keyword>
<organism evidence="10 12">
    <name type="scientific">Amycolatopsis regifaucium</name>
    <dbReference type="NCBI Taxonomy" id="546365"/>
    <lineage>
        <taxon>Bacteria</taxon>
        <taxon>Bacillati</taxon>
        <taxon>Actinomycetota</taxon>
        <taxon>Actinomycetes</taxon>
        <taxon>Pseudonocardiales</taxon>
        <taxon>Pseudonocardiaceae</taxon>
        <taxon>Amycolatopsis</taxon>
    </lineage>
</organism>
<comment type="caution">
    <text evidence="10">The sequence shown here is derived from an EMBL/GenBank/DDBJ whole genome shotgun (WGS) entry which is preliminary data.</text>
</comment>
<dbReference type="Pfam" id="PF02770">
    <property type="entry name" value="Acyl-CoA_dh_M"/>
    <property type="match status" value="1"/>
</dbReference>
<name>A0A154MJD8_9PSEU</name>
<dbReference type="EMBL" id="LOBU02000002">
    <property type="protein sequence ID" value="OKA10933.1"/>
    <property type="molecule type" value="Genomic_DNA"/>
</dbReference>
<dbReference type="PANTHER" id="PTHR43292">
    <property type="entry name" value="ACYL-COA DEHYDROGENASE"/>
    <property type="match status" value="1"/>
</dbReference>
<reference evidence="10 12" key="1">
    <citation type="submission" date="2015-12" db="EMBL/GenBank/DDBJ databases">
        <title>Amycolatopsis regifaucium genome sequencing and assembly.</title>
        <authorList>
            <person name="Mayilraj S."/>
        </authorList>
    </citation>
    <scope>NUCLEOTIDE SEQUENCE [LARGE SCALE GENOMIC DNA]</scope>
    <source>
        <strain evidence="10 12">GY080</strain>
    </source>
</reference>
<feature type="domain" description="Acyl-CoA dehydrogenase/oxidase C-terminal" evidence="7">
    <location>
        <begin position="203"/>
        <end position="329"/>
    </location>
</feature>
<feature type="domain" description="Acyl-CoA oxidase/dehydrogenase middle" evidence="8">
    <location>
        <begin position="444"/>
        <end position="538"/>
    </location>
</feature>
<dbReference type="InterPro" id="IPR046373">
    <property type="entry name" value="Acyl-CoA_Oxase/DH_mid-dom_sf"/>
</dbReference>
<evidence type="ECO:0000313" key="13">
    <source>
        <dbReference type="Proteomes" id="UP000186883"/>
    </source>
</evidence>
<dbReference type="InterPro" id="IPR009075">
    <property type="entry name" value="AcylCo_DH/oxidase_C"/>
</dbReference>
<keyword evidence="5 6" id="KW-0560">Oxidoreductase</keyword>
<dbReference type="EMBL" id="LQCI01000014">
    <property type="protein sequence ID" value="KZB84471.1"/>
    <property type="molecule type" value="Genomic_DNA"/>
</dbReference>
<evidence type="ECO:0000256" key="4">
    <source>
        <dbReference type="ARBA" id="ARBA00022827"/>
    </source>
</evidence>
<dbReference type="Proteomes" id="UP000076321">
    <property type="component" value="Unassembled WGS sequence"/>
</dbReference>
<dbReference type="AlphaFoldDB" id="A0A154MJD8"/>
<dbReference type="GO" id="GO:0005886">
    <property type="term" value="C:plasma membrane"/>
    <property type="evidence" value="ECO:0007669"/>
    <property type="project" value="TreeGrafter"/>
</dbReference>
<dbReference type="Pfam" id="PF00441">
    <property type="entry name" value="Acyl-CoA_dh_1"/>
    <property type="match status" value="2"/>
</dbReference>
<dbReference type="Gene3D" id="1.10.540.10">
    <property type="entry name" value="Acyl-CoA dehydrogenase/oxidase, N-terminal domain"/>
    <property type="match status" value="2"/>
</dbReference>
<dbReference type="GO" id="GO:0050660">
    <property type="term" value="F:flavin adenine dinucleotide binding"/>
    <property type="evidence" value="ECO:0007669"/>
    <property type="project" value="InterPro"/>
</dbReference>
<evidence type="ECO:0000256" key="6">
    <source>
        <dbReference type="RuleBase" id="RU362125"/>
    </source>
</evidence>
<dbReference type="InterPro" id="IPR037069">
    <property type="entry name" value="AcylCoA_DH/ox_N_sf"/>
</dbReference>
<evidence type="ECO:0000313" key="12">
    <source>
        <dbReference type="Proteomes" id="UP000076321"/>
    </source>
</evidence>